<name>A0A9D2R9R3_9FIRM</name>
<sequence>MNLEKDFILREMAGEYVIIPTGKRAPLQEGLLTVNEVGAALWKELETGADFQELLASVLAQYEVEEERAVREIREFLDLLRRNGILTMEEDEYRDRDHN</sequence>
<organism evidence="1 2">
    <name type="scientific">Candidatus Blautia stercoripullorum</name>
    <dbReference type="NCBI Taxonomy" id="2838502"/>
    <lineage>
        <taxon>Bacteria</taxon>
        <taxon>Bacillati</taxon>
        <taxon>Bacillota</taxon>
        <taxon>Clostridia</taxon>
        <taxon>Lachnospirales</taxon>
        <taxon>Lachnospiraceae</taxon>
        <taxon>Blautia</taxon>
    </lineage>
</organism>
<dbReference type="AlphaFoldDB" id="A0A9D2R9R3"/>
<comment type="caution">
    <text evidence="1">The sequence shown here is derived from an EMBL/GenBank/DDBJ whole genome shotgun (WGS) entry which is preliminary data.</text>
</comment>
<evidence type="ECO:0000313" key="1">
    <source>
        <dbReference type="EMBL" id="HJD40940.1"/>
    </source>
</evidence>
<dbReference type="Proteomes" id="UP000823850">
    <property type="component" value="Unassembled WGS sequence"/>
</dbReference>
<dbReference type="Gene3D" id="1.10.10.1150">
    <property type="entry name" value="Coenzyme PQQ synthesis protein D (PqqD)"/>
    <property type="match status" value="1"/>
</dbReference>
<reference evidence="1" key="2">
    <citation type="submission" date="2021-04" db="EMBL/GenBank/DDBJ databases">
        <authorList>
            <person name="Gilroy R."/>
        </authorList>
    </citation>
    <scope>NUCLEOTIDE SEQUENCE</scope>
    <source>
        <strain evidence="1">ChiW19-6364</strain>
    </source>
</reference>
<dbReference type="InterPro" id="IPR008792">
    <property type="entry name" value="PQQD"/>
</dbReference>
<evidence type="ECO:0000313" key="2">
    <source>
        <dbReference type="Proteomes" id="UP000823850"/>
    </source>
</evidence>
<dbReference type="InterPro" id="IPR041881">
    <property type="entry name" value="PqqD_sf"/>
</dbReference>
<gene>
    <name evidence="1" type="ORF">H9913_13065</name>
</gene>
<accession>A0A9D2R9R3</accession>
<proteinExistence type="predicted"/>
<reference evidence="1" key="1">
    <citation type="journal article" date="2021" name="PeerJ">
        <title>Extensive microbial diversity within the chicken gut microbiome revealed by metagenomics and culture.</title>
        <authorList>
            <person name="Gilroy R."/>
            <person name="Ravi A."/>
            <person name="Getino M."/>
            <person name="Pursley I."/>
            <person name="Horton D.L."/>
            <person name="Alikhan N.F."/>
            <person name="Baker D."/>
            <person name="Gharbi K."/>
            <person name="Hall N."/>
            <person name="Watson M."/>
            <person name="Adriaenssens E.M."/>
            <person name="Foster-Nyarko E."/>
            <person name="Jarju S."/>
            <person name="Secka A."/>
            <person name="Antonio M."/>
            <person name="Oren A."/>
            <person name="Chaudhuri R.R."/>
            <person name="La Ragione R."/>
            <person name="Hildebrand F."/>
            <person name="Pallen M.J."/>
        </authorList>
    </citation>
    <scope>NUCLEOTIDE SEQUENCE</scope>
    <source>
        <strain evidence="1">ChiW19-6364</strain>
    </source>
</reference>
<dbReference type="Pfam" id="PF05402">
    <property type="entry name" value="PqqD"/>
    <property type="match status" value="1"/>
</dbReference>
<protein>
    <submittedName>
        <fullName evidence="1">PqqD family protein</fullName>
    </submittedName>
</protein>
<dbReference type="EMBL" id="DWUX01000226">
    <property type="protein sequence ID" value="HJD40940.1"/>
    <property type="molecule type" value="Genomic_DNA"/>
</dbReference>